<dbReference type="AlphaFoldDB" id="A0A1L0DY15"/>
<keyword evidence="1" id="KW-1133">Transmembrane helix</keyword>
<keyword evidence="1" id="KW-0472">Membrane</keyword>
<organism evidence="2 3">
    <name type="scientific">Moritella viscosa</name>
    <dbReference type="NCBI Taxonomy" id="80854"/>
    <lineage>
        <taxon>Bacteria</taxon>
        <taxon>Pseudomonadati</taxon>
        <taxon>Pseudomonadota</taxon>
        <taxon>Gammaproteobacteria</taxon>
        <taxon>Alteromonadales</taxon>
        <taxon>Moritellaceae</taxon>
        <taxon>Moritella</taxon>
    </lineage>
</organism>
<reference evidence="2 3" key="1">
    <citation type="submission" date="2016-11" db="EMBL/GenBank/DDBJ databases">
        <authorList>
            <person name="Jaros S."/>
            <person name="Januszkiewicz K."/>
            <person name="Wedrychowicz H."/>
        </authorList>
    </citation>
    <scope>NUCLEOTIDE SEQUENCE [LARGE SCALE GENOMIC DNA]</scope>
    <source>
        <strain evidence="2">NVI 5450</strain>
    </source>
</reference>
<evidence type="ECO:0000313" key="3">
    <source>
        <dbReference type="Proteomes" id="UP000183794"/>
    </source>
</evidence>
<evidence type="ECO:0000313" key="2">
    <source>
        <dbReference type="EMBL" id="SGY94977.1"/>
    </source>
</evidence>
<keyword evidence="1" id="KW-0812">Transmembrane</keyword>
<feature type="transmembrane region" description="Helical" evidence="1">
    <location>
        <begin position="6"/>
        <end position="26"/>
    </location>
</feature>
<accession>A0A1L0DY15</accession>
<dbReference type="EMBL" id="FPLD01000051">
    <property type="protein sequence ID" value="SGY94977.1"/>
    <property type="molecule type" value="Genomic_DNA"/>
</dbReference>
<evidence type="ECO:0000256" key="1">
    <source>
        <dbReference type="SAM" id="Phobius"/>
    </source>
</evidence>
<proteinExistence type="predicted"/>
<protein>
    <submittedName>
        <fullName evidence="2">Uncharacterized protein</fullName>
    </submittedName>
</protein>
<gene>
    <name evidence="2" type="ORF">NVI5450_1652</name>
</gene>
<sequence length="43" mass="4938">MIPEGMMEAVLIALPAFKFCVFIYVVTLHRVRNEAIEEQDNAK</sequence>
<name>A0A1L0DY15_9GAMM</name>
<dbReference type="Proteomes" id="UP000183794">
    <property type="component" value="Unassembled WGS sequence"/>
</dbReference>